<dbReference type="CDD" id="cd02142">
    <property type="entry name" value="McbC_SagB-like_oxidoreductase"/>
    <property type="match status" value="1"/>
</dbReference>
<name>A0ABX7B1X1_9BACI</name>
<dbReference type="InterPro" id="IPR029479">
    <property type="entry name" value="Nitroreductase"/>
</dbReference>
<protein>
    <submittedName>
        <fullName evidence="2">SagB family peptide dehydrogenase</fullName>
    </submittedName>
</protein>
<dbReference type="InterPro" id="IPR000415">
    <property type="entry name" value="Nitroreductase-like"/>
</dbReference>
<keyword evidence="3" id="KW-1185">Reference proteome</keyword>
<feature type="domain" description="Nitroreductase" evidence="1">
    <location>
        <begin position="82"/>
        <end position="270"/>
    </location>
</feature>
<gene>
    <name evidence="2" type="ORF">FJQ98_10515</name>
</gene>
<dbReference type="PANTHER" id="PTHR43745">
    <property type="entry name" value="NITROREDUCTASE MJ1384-RELATED"/>
    <property type="match status" value="1"/>
</dbReference>
<dbReference type="Pfam" id="PF00881">
    <property type="entry name" value="Nitroreductase"/>
    <property type="match status" value="1"/>
</dbReference>
<dbReference type="SUPFAM" id="SSF55469">
    <property type="entry name" value="FMN-dependent nitroreductase-like"/>
    <property type="match status" value="1"/>
</dbReference>
<evidence type="ECO:0000313" key="3">
    <source>
        <dbReference type="Proteomes" id="UP000596049"/>
    </source>
</evidence>
<dbReference type="EMBL" id="CP067341">
    <property type="protein sequence ID" value="QQP14404.1"/>
    <property type="molecule type" value="Genomic_DNA"/>
</dbReference>
<dbReference type="Proteomes" id="UP000596049">
    <property type="component" value="Chromosome"/>
</dbReference>
<accession>A0ABX7B1X1</accession>
<dbReference type="RefSeq" id="WP_053593014.1">
    <property type="nucleotide sequence ID" value="NZ_CP067341.1"/>
</dbReference>
<organism evidence="2 3">
    <name type="scientific">Lysinibacillus agricola</name>
    <dbReference type="NCBI Taxonomy" id="2590012"/>
    <lineage>
        <taxon>Bacteria</taxon>
        <taxon>Bacillati</taxon>
        <taxon>Bacillota</taxon>
        <taxon>Bacilli</taxon>
        <taxon>Bacillales</taxon>
        <taxon>Bacillaceae</taxon>
        <taxon>Lysinibacillus</taxon>
    </lineage>
</organism>
<evidence type="ECO:0000259" key="1">
    <source>
        <dbReference type="Pfam" id="PF00881"/>
    </source>
</evidence>
<evidence type="ECO:0000313" key="2">
    <source>
        <dbReference type="EMBL" id="QQP14404.1"/>
    </source>
</evidence>
<reference evidence="2 3" key="1">
    <citation type="submission" date="2020-01" db="EMBL/GenBank/DDBJ databases">
        <authorList>
            <person name="Liu G."/>
            <person name="Liu B."/>
        </authorList>
    </citation>
    <scope>NUCLEOTIDE SEQUENCE [LARGE SCALE GENOMIC DNA]</scope>
    <source>
        <strain evidence="2 3">FJAT-51161</strain>
    </source>
</reference>
<dbReference type="PANTHER" id="PTHR43745:SF2">
    <property type="entry name" value="NITROREDUCTASE MJ1384-RELATED"/>
    <property type="match status" value="1"/>
</dbReference>
<dbReference type="NCBIfam" id="TIGR03605">
    <property type="entry name" value="antibiot_sagB"/>
    <property type="match status" value="1"/>
</dbReference>
<sequence length="275" mass="31485">MNKDKHEVKLLQNIEPYAKTLDMLYHLNSKYTRGLMHRLSPRTSFKQHSTIARTMPKEEDIQLKNVSGNPCNTTFKDVLAIRRSIRDFKPTRLSKSTFTELLRMAVGTIHDETSEEKDEIKNNKFTQGRTYPSAGAIYPIEVYVFAQSIDEIARGIYRYECYTETLVSITKEQKDIENFLNSIMAGFDIQNAHCFILFVSNWRTIKEKYLARAYRLALLEAGHVAQNFCLSASANGLGSVMISSYYDKEIEDVLKLDGINQSIVSMQIIGEPKGE</sequence>
<dbReference type="InterPro" id="IPR020051">
    <property type="entry name" value="SagB-type_dehydrogenase"/>
</dbReference>
<dbReference type="Gene3D" id="3.40.109.10">
    <property type="entry name" value="NADH Oxidase"/>
    <property type="match status" value="1"/>
</dbReference>
<dbReference type="InterPro" id="IPR052544">
    <property type="entry name" value="Bacteriocin_Proc_Enz"/>
</dbReference>
<proteinExistence type="predicted"/>